<dbReference type="RefSeq" id="WP_358136997.1">
    <property type="nucleotide sequence ID" value="NZ_JBFALK010000015.1"/>
</dbReference>
<feature type="transmembrane region" description="Helical" evidence="1">
    <location>
        <begin position="42"/>
        <end position="62"/>
    </location>
</feature>
<protein>
    <submittedName>
        <fullName evidence="3">NACHT domain-containing protein</fullName>
    </submittedName>
</protein>
<gene>
    <name evidence="3" type="ORF">AB0I59_26395</name>
</gene>
<dbReference type="InterPro" id="IPR007111">
    <property type="entry name" value="NACHT_NTPase"/>
</dbReference>
<sequence length="308" mass="33311">MNGGRRRAAWAWGTLALVAFAGFVVVGIRVLPQLELGDVDPVSAIIGLVSLVVALASLYPAARASRLSPAEAADQLARVVAKRETDARRQLLGGHDRTIDVAFDFRPSLARPAAGAGRHSRLRKVVNYYHQLSPRRMVITGAPGAGKTVLVVELILGLIEARGSGDAVPVRISAASLDTELSTAEAVEKWLRRHLRQVYQISEARARALVDDRLVVPVIDGLDEMDTGERPGYDSRAGRALLAVNAYQHQRAKAAVILTCRTAQYEALEELRVWAHDAARVEIAPVDGRQARQFLALELSISPGGSRC</sequence>
<reference evidence="3 4" key="1">
    <citation type="submission" date="2024-06" db="EMBL/GenBank/DDBJ databases">
        <title>The Natural Products Discovery Center: Release of the First 8490 Sequenced Strains for Exploring Actinobacteria Biosynthetic Diversity.</title>
        <authorList>
            <person name="Kalkreuter E."/>
            <person name="Kautsar S.A."/>
            <person name="Yang D."/>
            <person name="Bader C.D."/>
            <person name="Teijaro C.N."/>
            <person name="Fluegel L."/>
            <person name="Davis C.M."/>
            <person name="Simpson J.R."/>
            <person name="Lauterbach L."/>
            <person name="Steele A.D."/>
            <person name="Gui C."/>
            <person name="Meng S."/>
            <person name="Li G."/>
            <person name="Viehrig K."/>
            <person name="Ye F."/>
            <person name="Su P."/>
            <person name="Kiefer A.F."/>
            <person name="Nichols A."/>
            <person name="Cepeda A.J."/>
            <person name="Yan W."/>
            <person name="Fan B."/>
            <person name="Jiang Y."/>
            <person name="Adhikari A."/>
            <person name="Zheng C.-J."/>
            <person name="Schuster L."/>
            <person name="Cowan T.M."/>
            <person name="Smanski M.J."/>
            <person name="Chevrette M.G."/>
            <person name="De Carvalho L.P.S."/>
            <person name="Shen B."/>
        </authorList>
    </citation>
    <scope>NUCLEOTIDE SEQUENCE [LARGE SCALE GENOMIC DNA]</scope>
    <source>
        <strain evidence="3 4">NPDC050100</strain>
    </source>
</reference>
<keyword evidence="1" id="KW-1133">Transmembrane helix</keyword>
<evidence type="ECO:0000313" key="3">
    <source>
        <dbReference type="EMBL" id="MEV0972144.1"/>
    </source>
</evidence>
<evidence type="ECO:0000259" key="2">
    <source>
        <dbReference type="PROSITE" id="PS50837"/>
    </source>
</evidence>
<dbReference type="Gene3D" id="3.40.50.300">
    <property type="entry name" value="P-loop containing nucleotide triphosphate hydrolases"/>
    <property type="match status" value="1"/>
</dbReference>
<comment type="caution">
    <text evidence="3">The sequence shown here is derived from an EMBL/GenBank/DDBJ whole genome shotgun (WGS) entry which is preliminary data.</text>
</comment>
<feature type="transmembrane region" description="Helical" evidence="1">
    <location>
        <begin position="9"/>
        <end position="30"/>
    </location>
</feature>
<keyword evidence="1" id="KW-0812">Transmembrane</keyword>
<evidence type="ECO:0000256" key="1">
    <source>
        <dbReference type="SAM" id="Phobius"/>
    </source>
</evidence>
<proteinExistence type="predicted"/>
<keyword evidence="4" id="KW-1185">Reference proteome</keyword>
<dbReference type="InterPro" id="IPR027417">
    <property type="entry name" value="P-loop_NTPase"/>
</dbReference>
<dbReference type="PROSITE" id="PS50837">
    <property type="entry name" value="NACHT"/>
    <property type="match status" value="1"/>
</dbReference>
<dbReference type="Pfam" id="PF05729">
    <property type="entry name" value="NACHT"/>
    <property type="match status" value="1"/>
</dbReference>
<dbReference type="Proteomes" id="UP001551675">
    <property type="component" value="Unassembled WGS sequence"/>
</dbReference>
<dbReference type="SUPFAM" id="SSF52540">
    <property type="entry name" value="P-loop containing nucleoside triphosphate hydrolases"/>
    <property type="match status" value="1"/>
</dbReference>
<feature type="domain" description="NACHT" evidence="2">
    <location>
        <begin position="135"/>
        <end position="262"/>
    </location>
</feature>
<dbReference type="EMBL" id="JBFALK010000015">
    <property type="protein sequence ID" value="MEV0972144.1"/>
    <property type="molecule type" value="Genomic_DNA"/>
</dbReference>
<keyword evidence="1" id="KW-0472">Membrane</keyword>
<evidence type="ECO:0000313" key="4">
    <source>
        <dbReference type="Proteomes" id="UP001551675"/>
    </source>
</evidence>
<accession>A0ABV3GKH2</accession>
<name>A0ABV3GKH2_MICGL</name>
<organism evidence="3 4">
    <name type="scientific">Microtetraspora glauca</name>
    <dbReference type="NCBI Taxonomy" id="1996"/>
    <lineage>
        <taxon>Bacteria</taxon>
        <taxon>Bacillati</taxon>
        <taxon>Actinomycetota</taxon>
        <taxon>Actinomycetes</taxon>
        <taxon>Streptosporangiales</taxon>
        <taxon>Streptosporangiaceae</taxon>
        <taxon>Microtetraspora</taxon>
    </lineage>
</organism>